<keyword evidence="2" id="KW-1185">Reference proteome</keyword>
<comment type="caution">
    <text evidence="1">The sequence shown here is derived from an EMBL/GenBank/DDBJ whole genome shotgun (WGS) entry which is preliminary data.</text>
</comment>
<dbReference type="Proteomes" id="UP001054252">
    <property type="component" value="Unassembled WGS sequence"/>
</dbReference>
<proteinExistence type="predicted"/>
<dbReference type="EMBL" id="BPVZ01000012">
    <property type="protein sequence ID" value="GKU98047.1"/>
    <property type="molecule type" value="Genomic_DNA"/>
</dbReference>
<sequence>MRKELITCASRVSYLVAPLIAKCSSRFLQPWLQPASRASDRFSAGCPAFISPTHQSDGIIVRVLCFAVGLSAKVESSVLSRRRVHLPPPAHQPASPHKPASIRHYIL</sequence>
<reference evidence="1 2" key="1">
    <citation type="journal article" date="2021" name="Commun. Biol.">
        <title>The genome of Shorea leprosula (Dipterocarpaceae) highlights the ecological relevance of drought in aseasonal tropical rainforests.</title>
        <authorList>
            <person name="Ng K.K.S."/>
            <person name="Kobayashi M.J."/>
            <person name="Fawcett J.A."/>
            <person name="Hatakeyama M."/>
            <person name="Paape T."/>
            <person name="Ng C.H."/>
            <person name="Ang C.C."/>
            <person name="Tnah L.H."/>
            <person name="Lee C.T."/>
            <person name="Nishiyama T."/>
            <person name="Sese J."/>
            <person name="O'Brien M.J."/>
            <person name="Copetti D."/>
            <person name="Mohd Noor M.I."/>
            <person name="Ong R.C."/>
            <person name="Putra M."/>
            <person name="Sireger I.Z."/>
            <person name="Indrioko S."/>
            <person name="Kosugi Y."/>
            <person name="Izuno A."/>
            <person name="Isagi Y."/>
            <person name="Lee S.L."/>
            <person name="Shimizu K.K."/>
        </authorList>
    </citation>
    <scope>NUCLEOTIDE SEQUENCE [LARGE SCALE GENOMIC DNA]</scope>
    <source>
        <strain evidence="1">214</strain>
    </source>
</reference>
<name>A0AAV5IA75_9ROSI</name>
<organism evidence="1 2">
    <name type="scientific">Rubroshorea leprosula</name>
    <dbReference type="NCBI Taxonomy" id="152421"/>
    <lineage>
        <taxon>Eukaryota</taxon>
        <taxon>Viridiplantae</taxon>
        <taxon>Streptophyta</taxon>
        <taxon>Embryophyta</taxon>
        <taxon>Tracheophyta</taxon>
        <taxon>Spermatophyta</taxon>
        <taxon>Magnoliopsida</taxon>
        <taxon>eudicotyledons</taxon>
        <taxon>Gunneridae</taxon>
        <taxon>Pentapetalae</taxon>
        <taxon>rosids</taxon>
        <taxon>malvids</taxon>
        <taxon>Malvales</taxon>
        <taxon>Dipterocarpaceae</taxon>
        <taxon>Rubroshorea</taxon>
    </lineage>
</organism>
<dbReference type="AlphaFoldDB" id="A0AAV5IA75"/>
<evidence type="ECO:0000313" key="2">
    <source>
        <dbReference type="Proteomes" id="UP001054252"/>
    </source>
</evidence>
<evidence type="ECO:0000313" key="1">
    <source>
        <dbReference type="EMBL" id="GKU98047.1"/>
    </source>
</evidence>
<accession>A0AAV5IA75</accession>
<gene>
    <name evidence="1" type="ORF">SLEP1_g11101</name>
</gene>
<protein>
    <submittedName>
        <fullName evidence="1">Uncharacterized protein</fullName>
    </submittedName>
</protein>